<dbReference type="InterPro" id="IPR002192">
    <property type="entry name" value="PPDK_AMP/ATP-bd"/>
</dbReference>
<name>A0A1F5I3E7_9BACT</name>
<dbReference type="GO" id="GO:0008986">
    <property type="term" value="F:pyruvate, water dikinase activity"/>
    <property type="evidence" value="ECO:0007669"/>
    <property type="project" value="UniProtKB-EC"/>
</dbReference>
<evidence type="ECO:0000256" key="1">
    <source>
        <dbReference type="ARBA" id="ARBA00001946"/>
    </source>
</evidence>
<dbReference type="Pfam" id="PF01326">
    <property type="entry name" value="PPDK_N"/>
    <property type="match status" value="1"/>
</dbReference>
<evidence type="ECO:0000259" key="17">
    <source>
        <dbReference type="Pfam" id="PF02896"/>
    </source>
</evidence>
<dbReference type="Pfam" id="PF00391">
    <property type="entry name" value="PEP-utilizers"/>
    <property type="match status" value="1"/>
</dbReference>
<dbReference type="PIRSF" id="PIRSF000854">
    <property type="entry name" value="PEP_synthase"/>
    <property type="match status" value="1"/>
</dbReference>
<dbReference type="InterPro" id="IPR018274">
    <property type="entry name" value="PEP_util_AS"/>
</dbReference>
<dbReference type="PRINTS" id="PR01736">
    <property type="entry name" value="PHPHTRNFRASE"/>
</dbReference>
<dbReference type="AlphaFoldDB" id="A0A1F5I3E7"/>
<protein>
    <recommendedName>
        <fullName evidence="6">Phosphoenolpyruvate synthase</fullName>
        <ecNumber evidence="5">2.7.9.2</ecNumber>
    </recommendedName>
    <alternativeName>
        <fullName evidence="13">Pyruvate, water dikinase</fullName>
    </alternativeName>
</protein>
<dbReference type="NCBIfam" id="TIGR01418">
    <property type="entry name" value="PEP_synth"/>
    <property type="match status" value="1"/>
</dbReference>
<keyword evidence="18" id="KW-0670">Pyruvate</keyword>
<feature type="domain" description="Pyruvate phosphate dikinase AMP/ATP-binding" evidence="16">
    <location>
        <begin position="16"/>
        <end position="326"/>
    </location>
</feature>
<feature type="domain" description="PEP-utilising enzyme mobile" evidence="15">
    <location>
        <begin position="365"/>
        <end position="435"/>
    </location>
</feature>
<dbReference type="GO" id="GO:0005524">
    <property type="term" value="F:ATP binding"/>
    <property type="evidence" value="ECO:0007669"/>
    <property type="project" value="UniProtKB-KW"/>
</dbReference>
<dbReference type="SUPFAM" id="SSF51621">
    <property type="entry name" value="Phosphoenolpyruvate/pyruvate domain"/>
    <property type="match status" value="1"/>
</dbReference>
<dbReference type="Proteomes" id="UP000179227">
    <property type="component" value="Unassembled WGS sequence"/>
</dbReference>
<comment type="caution">
    <text evidence="18">The sequence shown here is derived from an EMBL/GenBank/DDBJ whole genome shotgun (WGS) entry which is preliminary data.</text>
</comment>
<dbReference type="Gene3D" id="3.30.470.20">
    <property type="entry name" value="ATP-grasp fold, B domain"/>
    <property type="match status" value="1"/>
</dbReference>
<dbReference type="Pfam" id="PF02896">
    <property type="entry name" value="PEP-utilizers_C"/>
    <property type="match status" value="1"/>
</dbReference>
<keyword evidence="10 18" id="KW-0418">Kinase</keyword>
<evidence type="ECO:0000259" key="16">
    <source>
        <dbReference type="Pfam" id="PF01326"/>
    </source>
</evidence>
<dbReference type="Gene3D" id="3.50.30.10">
    <property type="entry name" value="Phosphohistidine domain"/>
    <property type="match status" value="1"/>
</dbReference>
<dbReference type="SUPFAM" id="SSF52009">
    <property type="entry name" value="Phosphohistidine domain"/>
    <property type="match status" value="1"/>
</dbReference>
<feature type="domain" description="PEP-utilising enzyme C-terminal" evidence="17">
    <location>
        <begin position="458"/>
        <end position="747"/>
    </location>
</feature>
<evidence type="ECO:0000256" key="7">
    <source>
        <dbReference type="ARBA" id="ARBA00022679"/>
    </source>
</evidence>
<sequence length="753" mass="83118">MEDVVWFNKVGKNDVDIVGGKGANLGELTKIGASVPDGFIVTAGPYFKAAETSGALDRIRGLLYDLDAENPTQLETKAKLCQQEIKKIQLDSNFEKKLYSFYHKLSPKSDALVAVRSSATAEDLPQASFAGQQSTYLNVKGEEKLKESLLSAWASLFEARAIFYRATKNFDHFKVGIAICVQKMIQSEVSGIMFTIDPVTSDRSKVVIEAIFGLGELIVGGRETPDHYEISKDRMEIIAKTISVQNNQLVKSRNGNMLIKVSKKYKGEQKLDDSLIIELAKVGKTIEKHYFFPQDIEWALEKEKLYIVQSRPVTTINSEVEGKKLKANLSKNEKNIILTGAPASPVIGTGKVIIIKNPAEISKVEKGDVLVTEMTNPDFVPAMKKAAAIVTNRGGRTSHAAIVSRELGIACVVGTEKATKVLKNGMIVTVDGAKGIVYKGQMIKSGKAIKLQSQKTPVFLHKTATKLLVNLAEPSLASQVASQNVDGVGLLRAEFILAEIGTHPKKFIEDGKSEKFVEELAEKMVVFGKAFGARPVIYRATDLKSNEYKNLRGGQRYEPEESNPMLGFRGAFRFVKDPDVFKLELAAIKKARAKHKNLHLMVPFVRTAIELKAVKNLVMHTGLFEDPSFKFYMMVEIPTNVISIEDFIKVGLDGISIGSNDLTMLILGIDRDNEEVASEFNELDPSVLWAFKRTIETASKYKVSTSICGQAPSVYPELTQMLVKWGISSISVNPDAISITRQHIYEAERNLIS</sequence>
<keyword evidence="11" id="KW-0067">ATP-binding</keyword>
<evidence type="ECO:0000256" key="8">
    <source>
        <dbReference type="ARBA" id="ARBA00022723"/>
    </source>
</evidence>
<evidence type="ECO:0000256" key="11">
    <source>
        <dbReference type="ARBA" id="ARBA00022840"/>
    </source>
</evidence>
<evidence type="ECO:0000256" key="4">
    <source>
        <dbReference type="ARBA" id="ARBA00007837"/>
    </source>
</evidence>
<evidence type="ECO:0000256" key="6">
    <source>
        <dbReference type="ARBA" id="ARBA00021623"/>
    </source>
</evidence>
<dbReference type="GO" id="GO:0006094">
    <property type="term" value="P:gluconeogenesis"/>
    <property type="evidence" value="ECO:0007669"/>
    <property type="project" value="UniProtKB-UniPathway"/>
</dbReference>
<dbReference type="FunFam" id="3.30.1490.20:FF:000010">
    <property type="entry name" value="Phosphoenolpyruvate synthase"/>
    <property type="match status" value="1"/>
</dbReference>
<evidence type="ECO:0000256" key="9">
    <source>
        <dbReference type="ARBA" id="ARBA00022741"/>
    </source>
</evidence>
<evidence type="ECO:0000256" key="3">
    <source>
        <dbReference type="ARBA" id="ARBA00004742"/>
    </source>
</evidence>
<evidence type="ECO:0000256" key="10">
    <source>
        <dbReference type="ARBA" id="ARBA00022777"/>
    </source>
</evidence>
<gene>
    <name evidence="18" type="ORF">A3A60_02625</name>
</gene>
<dbReference type="Gene3D" id="3.20.20.60">
    <property type="entry name" value="Phosphoenolpyruvate-binding domains"/>
    <property type="match status" value="1"/>
</dbReference>
<dbReference type="STRING" id="1797729.A3A60_02625"/>
<evidence type="ECO:0000313" key="18">
    <source>
        <dbReference type="EMBL" id="OGE10850.1"/>
    </source>
</evidence>
<keyword evidence="12" id="KW-0460">Magnesium</keyword>
<organism evidence="18 19">
    <name type="scientific">Candidatus Curtissbacteria bacterium RIFCSPLOWO2_01_FULL_42_26</name>
    <dbReference type="NCBI Taxonomy" id="1797729"/>
    <lineage>
        <taxon>Bacteria</taxon>
        <taxon>Candidatus Curtissiibacteriota</taxon>
    </lineage>
</organism>
<comment type="pathway">
    <text evidence="3">Carbohydrate biosynthesis; gluconeogenesis.</text>
</comment>
<evidence type="ECO:0000256" key="14">
    <source>
        <dbReference type="ARBA" id="ARBA00047700"/>
    </source>
</evidence>
<dbReference type="UniPathway" id="UPA00138"/>
<dbReference type="InterPro" id="IPR008279">
    <property type="entry name" value="PEP-util_enz_mobile_dom"/>
</dbReference>
<dbReference type="InterPro" id="IPR013815">
    <property type="entry name" value="ATP_grasp_subdomain_1"/>
</dbReference>
<evidence type="ECO:0000256" key="12">
    <source>
        <dbReference type="ARBA" id="ARBA00022842"/>
    </source>
</evidence>
<dbReference type="InterPro" id="IPR000121">
    <property type="entry name" value="PEP_util_C"/>
</dbReference>
<dbReference type="EMBL" id="MFBS01000006">
    <property type="protein sequence ID" value="OGE10850.1"/>
    <property type="molecule type" value="Genomic_DNA"/>
</dbReference>
<evidence type="ECO:0000313" key="19">
    <source>
        <dbReference type="Proteomes" id="UP000179227"/>
    </source>
</evidence>
<dbReference type="PANTHER" id="PTHR43030">
    <property type="entry name" value="PHOSPHOENOLPYRUVATE SYNTHASE"/>
    <property type="match status" value="1"/>
</dbReference>
<dbReference type="NCBIfam" id="NF005057">
    <property type="entry name" value="PRK06464.1"/>
    <property type="match status" value="1"/>
</dbReference>
<comment type="cofactor">
    <cofactor evidence="1">
        <name>Mg(2+)</name>
        <dbReference type="ChEBI" id="CHEBI:18420"/>
    </cofactor>
</comment>
<reference evidence="18 19" key="1">
    <citation type="journal article" date="2016" name="Nat. Commun.">
        <title>Thousands of microbial genomes shed light on interconnected biogeochemical processes in an aquifer system.</title>
        <authorList>
            <person name="Anantharaman K."/>
            <person name="Brown C.T."/>
            <person name="Hug L.A."/>
            <person name="Sharon I."/>
            <person name="Castelle C.J."/>
            <person name="Probst A.J."/>
            <person name="Thomas B.C."/>
            <person name="Singh A."/>
            <person name="Wilkins M.J."/>
            <person name="Karaoz U."/>
            <person name="Brodie E.L."/>
            <person name="Williams K.H."/>
            <person name="Hubbard S.S."/>
            <person name="Banfield J.F."/>
        </authorList>
    </citation>
    <scope>NUCLEOTIDE SEQUENCE [LARGE SCALE GENOMIC DNA]</scope>
</reference>
<dbReference type="SUPFAM" id="SSF56059">
    <property type="entry name" value="Glutathione synthetase ATP-binding domain-like"/>
    <property type="match status" value="1"/>
</dbReference>
<keyword evidence="8" id="KW-0479">Metal-binding</keyword>
<dbReference type="InterPro" id="IPR036637">
    <property type="entry name" value="Phosphohistidine_dom_sf"/>
</dbReference>
<keyword evidence="7" id="KW-0808">Transferase</keyword>
<dbReference type="Gene3D" id="3.30.1490.20">
    <property type="entry name" value="ATP-grasp fold, A domain"/>
    <property type="match status" value="1"/>
</dbReference>
<comment type="catalytic activity">
    <reaction evidence="14">
        <text>pyruvate + ATP + H2O = phosphoenolpyruvate + AMP + phosphate + 2 H(+)</text>
        <dbReference type="Rhea" id="RHEA:11364"/>
        <dbReference type="ChEBI" id="CHEBI:15361"/>
        <dbReference type="ChEBI" id="CHEBI:15377"/>
        <dbReference type="ChEBI" id="CHEBI:15378"/>
        <dbReference type="ChEBI" id="CHEBI:30616"/>
        <dbReference type="ChEBI" id="CHEBI:43474"/>
        <dbReference type="ChEBI" id="CHEBI:58702"/>
        <dbReference type="ChEBI" id="CHEBI:456215"/>
        <dbReference type="EC" id="2.7.9.2"/>
    </reaction>
</comment>
<proteinExistence type="inferred from homology"/>
<evidence type="ECO:0000256" key="5">
    <source>
        <dbReference type="ARBA" id="ARBA00011996"/>
    </source>
</evidence>
<dbReference type="PROSITE" id="PS00370">
    <property type="entry name" value="PEP_ENZYMES_PHOS_SITE"/>
    <property type="match status" value="1"/>
</dbReference>
<evidence type="ECO:0000259" key="15">
    <source>
        <dbReference type="Pfam" id="PF00391"/>
    </source>
</evidence>
<comment type="similarity">
    <text evidence="4">Belongs to the PEP-utilizing enzyme family.</text>
</comment>
<evidence type="ECO:0000256" key="2">
    <source>
        <dbReference type="ARBA" id="ARBA00002988"/>
    </source>
</evidence>
<dbReference type="InterPro" id="IPR006319">
    <property type="entry name" value="PEP_synth"/>
</dbReference>
<dbReference type="InterPro" id="IPR015813">
    <property type="entry name" value="Pyrv/PenolPyrv_kinase-like_dom"/>
</dbReference>
<dbReference type="GO" id="GO:0046872">
    <property type="term" value="F:metal ion binding"/>
    <property type="evidence" value="ECO:0007669"/>
    <property type="project" value="UniProtKB-KW"/>
</dbReference>
<dbReference type="EC" id="2.7.9.2" evidence="5"/>
<accession>A0A1F5I3E7</accession>
<comment type="function">
    <text evidence="2">Catalyzes the phosphorylation of pyruvate to phosphoenolpyruvate.</text>
</comment>
<dbReference type="PANTHER" id="PTHR43030:SF1">
    <property type="entry name" value="PHOSPHOENOLPYRUVATE SYNTHASE"/>
    <property type="match status" value="1"/>
</dbReference>
<keyword evidence="9" id="KW-0547">Nucleotide-binding</keyword>
<evidence type="ECO:0000256" key="13">
    <source>
        <dbReference type="ARBA" id="ARBA00033470"/>
    </source>
</evidence>
<dbReference type="InterPro" id="IPR040442">
    <property type="entry name" value="Pyrv_kinase-like_dom_sf"/>
</dbReference>